<dbReference type="Gene3D" id="3.40.50.720">
    <property type="entry name" value="NAD(P)-binding Rossmann-like Domain"/>
    <property type="match status" value="1"/>
</dbReference>
<evidence type="ECO:0000259" key="1">
    <source>
        <dbReference type="Pfam" id="PF01408"/>
    </source>
</evidence>
<organism evidence="3 4">
    <name type="scientific">Xanthocytophaga flava</name>
    <dbReference type="NCBI Taxonomy" id="3048013"/>
    <lineage>
        <taxon>Bacteria</taxon>
        <taxon>Pseudomonadati</taxon>
        <taxon>Bacteroidota</taxon>
        <taxon>Cytophagia</taxon>
        <taxon>Cytophagales</taxon>
        <taxon>Rhodocytophagaceae</taxon>
        <taxon>Xanthocytophaga</taxon>
    </lineage>
</organism>
<feature type="domain" description="Gfo/Idh/MocA-like oxidoreductase N-terminal" evidence="1">
    <location>
        <begin position="6"/>
        <end position="134"/>
    </location>
</feature>
<comment type="caution">
    <text evidence="3">The sequence shown here is derived from an EMBL/GenBank/DDBJ whole genome shotgun (WGS) entry which is preliminary data.</text>
</comment>
<evidence type="ECO:0000313" key="3">
    <source>
        <dbReference type="EMBL" id="MDJ1483613.1"/>
    </source>
</evidence>
<dbReference type="RefSeq" id="WP_313983716.1">
    <property type="nucleotide sequence ID" value="NZ_JASJOS010000011.1"/>
</dbReference>
<name>A0AAE3QUH9_9BACT</name>
<dbReference type="AlphaFoldDB" id="A0AAE3QUH9"/>
<dbReference type="EMBL" id="JASJOS010000011">
    <property type="protein sequence ID" value="MDJ1483613.1"/>
    <property type="molecule type" value="Genomic_DNA"/>
</dbReference>
<proteinExistence type="predicted"/>
<dbReference type="Proteomes" id="UP001241110">
    <property type="component" value="Unassembled WGS sequence"/>
</dbReference>
<dbReference type="InterPro" id="IPR036291">
    <property type="entry name" value="NAD(P)-bd_dom_sf"/>
</dbReference>
<gene>
    <name evidence="3" type="ORF">QNI16_24150</name>
</gene>
<dbReference type="Gene3D" id="3.30.360.10">
    <property type="entry name" value="Dihydrodipicolinate Reductase, domain 2"/>
    <property type="match status" value="1"/>
</dbReference>
<reference evidence="3" key="1">
    <citation type="submission" date="2023-05" db="EMBL/GenBank/DDBJ databases">
        <authorList>
            <person name="Zhang X."/>
        </authorList>
    </citation>
    <scope>NUCLEOTIDE SEQUENCE</scope>
    <source>
        <strain evidence="3">YF14B1</strain>
    </source>
</reference>
<dbReference type="Pfam" id="PF22725">
    <property type="entry name" value="GFO_IDH_MocA_C3"/>
    <property type="match status" value="1"/>
</dbReference>
<feature type="domain" description="GFO/IDH/MocA-like oxidoreductase" evidence="2">
    <location>
        <begin position="146"/>
        <end position="276"/>
    </location>
</feature>
<dbReference type="PANTHER" id="PTHR43708:SF3">
    <property type="entry name" value="OXIDOREDUCTASE"/>
    <property type="match status" value="1"/>
</dbReference>
<dbReference type="SUPFAM" id="SSF51735">
    <property type="entry name" value="NAD(P)-binding Rossmann-fold domains"/>
    <property type="match status" value="1"/>
</dbReference>
<dbReference type="PANTHER" id="PTHR43708">
    <property type="entry name" value="CONSERVED EXPRESSED OXIDOREDUCTASE (EUROFUNG)"/>
    <property type="match status" value="1"/>
</dbReference>
<dbReference type="InterPro" id="IPR000683">
    <property type="entry name" value="Gfo/Idh/MocA-like_OxRdtase_N"/>
</dbReference>
<dbReference type="GO" id="GO:0000166">
    <property type="term" value="F:nucleotide binding"/>
    <property type="evidence" value="ECO:0007669"/>
    <property type="project" value="InterPro"/>
</dbReference>
<sequence length="385" mass="42753">MNRKMRMGMVGGGIGAFIGAVHRMAAAIDNEIELVCGAFSSDPERSKQSGEMLYLPEERVYPDYRTMILEEKKLPEGQRMDFVAIVTPNHMHFGPAKMALENGFHVVLDKPMTLNTEEAKELKEVIEKSGLLFCLTHNYTGYPMVKEARSIIASGKLGKIRKVVVEYPQGWLNALVEASGNKQAEWRTDPARSGAAGCIGDIGTHAFNLAEYITGLKVTEICADLTTFVEGRKLEDDANLLLHFENGAKGVLHSSQISVGEENNFNIRIYGEVGGLWWHQMEPNTLEYTQPGKPKQLLRTGVGELSNASKISTRIPAGHPEGYIEAFAILYRNFAKTLRSRLKGETPDPAYLDFPGLEAGLRGMLFIDTVIKSNQSNEKWTKMLE</sequence>
<dbReference type="SUPFAM" id="SSF55347">
    <property type="entry name" value="Glyceraldehyde-3-phosphate dehydrogenase-like, C-terminal domain"/>
    <property type="match status" value="1"/>
</dbReference>
<dbReference type="Pfam" id="PF01408">
    <property type="entry name" value="GFO_IDH_MocA"/>
    <property type="match status" value="1"/>
</dbReference>
<evidence type="ECO:0000259" key="2">
    <source>
        <dbReference type="Pfam" id="PF22725"/>
    </source>
</evidence>
<evidence type="ECO:0000313" key="4">
    <source>
        <dbReference type="Proteomes" id="UP001241110"/>
    </source>
</evidence>
<dbReference type="InterPro" id="IPR051317">
    <property type="entry name" value="Gfo/Idh/MocA_oxidoreduct"/>
</dbReference>
<dbReference type="InterPro" id="IPR055170">
    <property type="entry name" value="GFO_IDH_MocA-like_dom"/>
</dbReference>
<accession>A0AAE3QUH9</accession>
<protein>
    <submittedName>
        <fullName evidence="3">Gfo/Idh/MocA family oxidoreductase</fullName>
    </submittedName>
</protein>